<dbReference type="Gene3D" id="1.10.1740.10">
    <property type="match status" value="1"/>
</dbReference>
<dbReference type="InterPro" id="IPR036388">
    <property type="entry name" value="WH-like_DNA-bd_sf"/>
</dbReference>
<keyword evidence="2" id="KW-1185">Reference proteome</keyword>
<dbReference type="SUPFAM" id="SSF88659">
    <property type="entry name" value="Sigma3 and sigma4 domains of RNA polymerase sigma factors"/>
    <property type="match status" value="1"/>
</dbReference>
<proteinExistence type="predicted"/>
<protein>
    <submittedName>
        <fullName evidence="1">Uncharacterized protein</fullName>
    </submittedName>
</protein>
<accession>A0ABZ2L873</accession>
<organism evidence="1 2">
    <name type="scientific">Pendulispora rubella</name>
    <dbReference type="NCBI Taxonomy" id="2741070"/>
    <lineage>
        <taxon>Bacteria</taxon>
        <taxon>Pseudomonadati</taxon>
        <taxon>Myxococcota</taxon>
        <taxon>Myxococcia</taxon>
        <taxon>Myxococcales</taxon>
        <taxon>Sorangiineae</taxon>
        <taxon>Pendulisporaceae</taxon>
        <taxon>Pendulispora</taxon>
    </lineage>
</organism>
<name>A0ABZ2L873_9BACT</name>
<evidence type="ECO:0000313" key="2">
    <source>
        <dbReference type="Proteomes" id="UP001374803"/>
    </source>
</evidence>
<evidence type="ECO:0000313" key="1">
    <source>
        <dbReference type="EMBL" id="WXB07083.1"/>
    </source>
</evidence>
<dbReference type="EMBL" id="CP089983">
    <property type="protein sequence ID" value="WXB07083.1"/>
    <property type="molecule type" value="Genomic_DNA"/>
</dbReference>
<dbReference type="RefSeq" id="WP_394836743.1">
    <property type="nucleotide sequence ID" value="NZ_CP089929.1"/>
</dbReference>
<dbReference type="Proteomes" id="UP001374803">
    <property type="component" value="Chromosome"/>
</dbReference>
<dbReference type="Gene3D" id="1.10.10.10">
    <property type="entry name" value="Winged helix-like DNA-binding domain superfamily/Winged helix DNA-binding domain"/>
    <property type="match status" value="1"/>
</dbReference>
<dbReference type="NCBIfam" id="TIGR03001">
    <property type="entry name" value="Sig-70_gmx1"/>
    <property type="match status" value="1"/>
</dbReference>
<gene>
    <name evidence="1" type="ORF">LVJ94_07525</name>
</gene>
<sequence>MDNVTGDFTIGRDATELPVKLAALLDEGRRTWPKVTLAPDIFVAHLARHAATSDCPIAFLDTVRAADLYLACGVGRGDRAAIAYFEEHFMGHVPEYILRIETGRDAVEEIRQRLRERLYLGRPDSTPAPKIADYSGKGALGGWLRVVATRAALNHVREKAPKSGRLRDELAAGSDPELAYVHACAQDLFCDAFKRALMDLASNERAMLRLHYIDGLTMDQLSHLYKTPRSTIARRVAEVRRRILETTERLLRDERRMSPSAAASVIRQAQSQFEITMTKMLA</sequence>
<dbReference type="SUPFAM" id="SSF88946">
    <property type="entry name" value="Sigma2 domain of RNA polymerase sigma factors"/>
    <property type="match status" value="1"/>
</dbReference>
<dbReference type="InterPro" id="IPR013324">
    <property type="entry name" value="RNA_pol_sigma_r3/r4-like"/>
</dbReference>
<dbReference type="InterPro" id="IPR013325">
    <property type="entry name" value="RNA_pol_sigma_r2"/>
</dbReference>
<dbReference type="InterPro" id="IPR011745">
    <property type="entry name" value="RNA_pol_sigma70_MYXXA"/>
</dbReference>
<reference evidence="1" key="1">
    <citation type="submission" date="2021-12" db="EMBL/GenBank/DDBJ databases">
        <title>Discovery of the Pendulisporaceae a myxobacterial family with distinct sporulation behavior and unique specialized metabolism.</title>
        <authorList>
            <person name="Garcia R."/>
            <person name="Popoff A."/>
            <person name="Bader C.D."/>
            <person name="Loehr J."/>
            <person name="Walesch S."/>
            <person name="Walt C."/>
            <person name="Boldt J."/>
            <person name="Bunk B."/>
            <person name="Haeckl F.J.F.P.J."/>
            <person name="Gunesch A.P."/>
            <person name="Birkelbach J."/>
            <person name="Nuebel U."/>
            <person name="Pietschmann T."/>
            <person name="Bach T."/>
            <person name="Mueller R."/>
        </authorList>
    </citation>
    <scope>NUCLEOTIDE SEQUENCE</scope>
    <source>
        <strain evidence="1">MSr11367</strain>
    </source>
</reference>